<dbReference type="EMBL" id="JANBOJ010000022">
    <property type="protein sequence ID" value="KAJ1724740.1"/>
    <property type="molecule type" value="Genomic_DNA"/>
</dbReference>
<dbReference type="GO" id="GO:0005815">
    <property type="term" value="C:microtubule organizing center"/>
    <property type="evidence" value="ECO:0007669"/>
    <property type="project" value="TreeGrafter"/>
</dbReference>
<dbReference type="InterPro" id="IPR001680">
    <property type="entry name" value="WD40_rpt"/>
</dbReference>
<accession>A0A9W7Y7B8</accession>
<organism evidence="2 3">
    <name type="scientific">Coemansia erecta</name>
    <dbReference type="NCBI Taxonomy" id="147472"/>
    <lineage>
        <taxon>Eukaryota</taxon>
        <taxon>Fungi</taxon>
        <taxon>Fungi incertae sedis</taxon>
        <taxon>Zoopagomycota</taxon>
        <taxon>Kickxellomycotina</taxon>
        <taxon>Kickxellomycetes</taxon>
        <taxon>Kickxellales</taxon>
        <taxon>Kickxellaceae</taxon>
        <taxon>Coemansia</taxon>
    </lineage>
</organism>
<feature type="compositionally biased region" description="Low complexity" evidence="1">
    <location>
        <begin position="312"/>
        <end position="341"/>
    </location>
</feature>
<name>A0A9W7Y7B8_9FUNG</name>
<dbReference type="PANTHER" id="PTHR16220">
    <property type="entry name" value="WD REPEAT PROTEIN 8-RELATED"/>
    <property type="match status" value="1"/>
</dbReference>
<dbReference type="OrthoDB" id="308690at2759"/>
<reference evidence="2" key="1">
    <citation type="submission" date="2022-07" db="EMBL/GenBank/DDBJ databases">
        <title>Phylogenomic reconstructions and comparative analyses of Kickxellomycotina fungi.</title>
        <authorList>
            <person name="Reynolds N.K."/>
            <person name="Stajich J.E."/>
            <person name="Barry K."/>
            <person name="Grigoriev I.V."/>
            <person name="Crous P."/>
            <person name="Smith M.E."/>
        </authorList>
    </citation>
    <scope>NUCLEOTIDE SEQUENCE</scope>
    <source>
        <strain evidence="2">NBRC 32514</strain>
    </source>
</reference>
<gene>
    <name evidence="2" type="ORF">LPJ53_001023</name>
</gene>
<keyword evidence="3" id="KW-1185">Reference proteome</keyword>
<dbReference type="GO" id="GO:1990811">
    <property type="term" value="C:MWP complex"/>
    <property type="evidence" value="ECO:0007669"/>
    <property type="project" value="TreeGrafter"/>
</dbReference>
<dbReference type="Gene3D" id="2.130.10.10">
    <property type="entry name" value="YVTN repeat-like/Quinoprotein amine dehydrogenase"/>
    <property type="match status" value="3"/>
</dbReference>
<dbReference type="InterPro" id="IPR036322">
    <property type="entry name" value="WD40_repeat_dom_sf"/>
</dbReference>
<dbReference type="Proteomes" id="UP001149813">
    <property type="component" value="Unassembled WGS sequence"/>
</dbReference>
<feature type="region of interest" description="Disordered" evidence="1">
    <location>
        <begin position="312"/>
        <end position="352"/>
    </location>
</feature>
<dbReference type="PANTHER" id="PTHR16220:SF0">
    <property type="entry name" value="WD REPEAT-CONTAINING PROTEIN WRAP73"/>
    <property type="match status" value="1"/>
</dbReference>
<protein>
    <recommendedName>
        <fullName evidence="4">WD40 repeat-like protein</fullName>
    </recommendedName>
</protein>
<evidence type="ECO:0000313" key="2">
    <source>
        <dbReference type="EMBL" id="KAJ1724740.1"/>
    </source>
</evidence>
<sequence length="459" mass="49766">MEFSDLYKQSNGSLVRFSPSGEYVAVAVEHRLIVRTTQTPKLIHRVFGTAYTARPFIEALEWSPCGRFLLTASYAMSRADVWSLDDDTWRCTLVDEVSRITRAQWGLDATRVLTHSELNLRLTIWTLHADSASSRQYVQYPRALAVGADHYAVAFRQEAHRDVVGLYSSDWRQVGCVGVEQMREVRGMRWSPDGLHLCLWGGAATWCLAVVNLAGVVKRVEAVEDRLGVRDVAWSPTGQLLAVEGVDGDVRVLNHLTWRPVATLRGGGTGAGAGRGRVAGGVDVFVETPLDAQTPGLQQQQRAGGRVPSRFALLPTPATLPTSPDAPSSTTTPTTTTAASPDDPRPSYLSFSPDGTLLAQHSPLNPSRIAVWRVGDMRLVALVCMLGAVRMCRWSPVENSLAFVTGPPTVYMWGAGGGGCRLWDVPAEVVAVGGLRWCPSGEALAVVARGVFALAYVTE</sequence>
<dbReference type="SUPFAM" id="SSF50978">
    <property type="entry name" value="WD40 repeat-like"/>
    <property type="match status" value="1"/>
</dbReference>
<dbReference type="GO" id="GO:1990810">
    <property type="term" value="P:microtubule anchoring at mitotic spindle pole body"/>
    <property type="evidence" value="ECO:0007669"/>
    <property type="project" value="TreeGrafter"/>
</dbReference>
<evidence type="ECO:0000313" key="3">
    <source>
        <dbReference type="Proteomes" id="UP001149813"/>
    </source>
</evidence>
<evidence type="ECO:0000256" key="1">
    <source>
        <dbReference type="SAM" id="MobiDB-lite"/>
    </source>
</evidence>
<dbReference type="Pfam" id="PF00400">
    <property type="entry name" value="WD40"/>
    <property type="match status" value="1"/>
</dbReference>
<proteinExistence type="predicted"/>
<dbReference type="AlphaFoldDB" id="A0A9W7Y7B8"/>
<evidence type="ECO:0008006" key="4">
    <source>
        <dbReference type="Google" id="ProtNLM"/>
    </source>
</evidence>
<dbReference type="InterPro" id="IPR052778">
    <property type="entry name" value="Centrosome-WD_assoc"/>
</dbReference>
<dbReference type="InterPro" id="IPR015943">
    <property type="entry name" value="WD40/YVTN_repeat-like_dom_sf"/>
</dbReference>
<comment type="caution">
    <text evidence="2">The sequence shown here is derived from an EMBL/GenBank/DDBJ whole genome shotgun (WGS) entry which is preliminary data.</text>
</comment>